<feature type="region of interest" description="Disordered" evidence="5">
    <location>
        <begin position="1054"/>
        <end position="1124"/>
    </location>
</feature>
<dbReference type="InterPro" id="IPR028974">
    <property type="entry name" value="TSP_type-3_rpt"/>
</dbReference>
<feature type="compositionally biased region" description="Acidic residues" evidence="5">
    <location>
        <begin position="565"/>
        <end position="592"/>
    </location>
</feature>
<feature type="compositionally biased region" description="Low complexity" evidence="5">
    <location>
        <begin position="953"/>
        <end position="967"/>
    </location>
</feature>
<accession>A0ABD6C9T6</accession>
<keyword evidence="2" id="KW-0964">Secreted</keyword>
<feature type="compositionally biased region" description="Basic and acidic residues" evidence="5">
    <location>
        <begin position="388"/>
        <end position="399"/>
    </location>
</feature>
<feature type="compositionally biased region" description="Acidic residues" evidence="5">
    <location>
        <begin position="1081"/>
        <end position="1094"/>
    </location>
</feature>
<gene>
    <name evidence="6" type="ORF">ACFR9U_04630</name>
</gene>
<keyword evidence="4" id="KW-0106">Calcium</keyword>
<name>A0ABD6C9T6_9EURY</name>
<evidence type="ECO:0000256" key="3">
    <source>
        <dbReference type="ARBA" id="ARBA00022729"/>
    </source>
</evidence>
<evidence type="ECO:0000256" key="1">
    <source>
        <dbReference type="ARBA" id="ARBA00004613"/>
    </source>
</evidence>
<feature type="compositionally biased region" description="Basic and acidic residues" evidence="5">
    <location>
        <begin position="428"/>
        <end position="438"/>
    </location>
</feature>
<dbReference type="EMBL" id="JBHUDJ010000002">
    <property type="protein sequence ID" value="MFD1586255.1"/>
    <property type="molecule type" value="Genomic_DNA"/>
</dbReference>
<feature type="compositionally biased region" description="Basic and acidic residues" evidence="5">
    <location>
        <begin position="1233"/>
        <end position="1245"/>
    </location>
</feature>
<comment type="subcellular location">
    <subcellularLocation>
        <location evidence="1">Secreted</location>
    </subcellularLocation>
</comment>
<dbReference type="Pfam" id="PF18884">
    <property type="entry name" value="TSP3_bac"/>
    <property type="match status" value="4"/>
</dbReference>
<evidence type="ECO:0000313" key="6">
    <source>
        <dbReference type="EMBL" id="MFD1586255.1"/>
    </source>
</evidence>
<evidence type="ECO:0000256" key="2">
    <source>
        <dbReference type="ARBA" id="ARBA00022525"/>
    </source>
</evidence>
<dbReference type="InterPro" id="IPR053180">
    <property type="entry name" value="Ca-binding_acidic-repeat"/>
</dbReference>
<evidence type="ECO:0000256" key="5">
    <source>
        <dbReference type="SAM" id="MobiDB-lite"/>
    </source>
</evidence>
<dbReference type="InterPro" id="IPR059100">
    <property type="entry name" value="TSP3_bac"/>
</dbReference>
<feature type="compositionally biased region" description="Acidic residues" evidence="5">
    <location>
        <begin position="449"/>
        <end position="468"/>
    </location>
</feature>
<feature type="compositionally biased region" description="Polar residues" evidence="5">
    <location>
        <begin position="376"/>
        <end position="386"/>
    </location>
</feature>
<keyword evidence="3" id="KW-0732">Signal</keyword>
<proteinExistence type="predicted"/>
<feature type="region of interest" description="Disordered" evidence="5">
    <location>
        <begin position="1233"/>
        <end position="1253"/>
    </location>
</feature>
<comment type="caution">
    <text evidence="6">The sequence shown here is derived from an EMBL/GenBank/DDBJ whole genome shotgun (WGS) entry which is preliminary data.</text>
</comment>
<organism evidence="6 7">
    <name type="scientific">Halorientalis brevis</name>
    <dbReference type="NCBI Taxonomy" id="1126241"/>
    <lineage>
        <taxon>Archaea</taxon>
        <taxon>Methanobacteriati</taxon>
        <taxon>Methanobacteriota</taxon>
        <taxon>Stenosarchaea group</taxon>
        <taxon>Halobacteria</taxon>
        <taxon>Halobacteriales</taxon>
        <taxon>Haloarculaceae</taxon>
        <taxon>Halorientalis</taxon>
    </lineage>
</organism>
<evidence type="ECO:0000256" key="4">
    <source>
        <dbReference type="ARBA" id="ARBA00022837"/>
    </source>
</evidence>
<feature type="region of interest" description="Disordered" evidence="5">
    <location>
        <begin position="949"/>
        <end position="970"/>
    </location>
</feature>
<feature type="region of interest" description="Disordered" evidence="5">
    <location>
        <begin position="335"/>
        <end position="592"/>
    </location>
</feature>
<feature type="compositionally biased region" description="Polar residues" evidence="5">
    <location>
        <begin position="525"/>
        <end position="540"/>
    </location>
</feature>
<keyword evidence="7" id="KW-1185">Reference proteome</keyword>
<feature type="compositionally biased region" description="Basic and acidic residues" evidence="5">
    <location>
        <begin position="355"/>
        <end position="372"/>
    </location>
</feature>
<protein>
    <submittedName>
        <fullName evidence="6">Uncharacterized protein</fullName>
    </submittedName>
</protein>
<evidence type="ECO:0000313" key="7">
    <source>
        <dbReference type="Proteomes" id="UP001597119"/>
    </source>
</evidence>
<reference evidence="6 7" key="1">
    <citation type="journal article" date="2019" name="Int. J. Syst. Evol. Microbiol.">
        <title>The Global Catalogue of Microorganisms (GCM) 10K type strain sequencing project: providing services to taxonomists for standard genome sequencing and annotation.</title>
        <authorList>
            <consortium name="The Broad Institute Genomics Platform"/>
            <consortium name="The Broad Institute Genome Sequencing Center for Infectious Disease"/>
            <person name="Wu L."/>
            <person name="Ma J."/>
        </authorList>
    </citation>
    <scope>NUCLEOTIDE SEQUENCE [LARGE SCALE GENOMIC DNA]</scope>
    <source>
        <strain evidence="6 7">CGMCC 1.12125</strain>
    </source>
</reference>
<dbReference type="PANTHER" id="PTHR37467">
    <property type="entry name" value="EXPORTED CALCIUM-BINDING GLYCOPROTEIN-RELATED"/>
    <property type="match status" value="1"/>
</dbReference>
<dbReference type="PANTHER" id="PTHR37467:SF1">
    <property type="entry name" value="EXPORTED CALCIUM-BINDING GLYCOPROTEIN"/>
    <property type="match status" value="1"/>
</dbReference>
<dbReference type="SUPFAM" id="SSF103647">
    <property type="entry name" value="TSP type-3 repeat"/>
    <property type="match status" value="1"/>
</dbReference>
<dbReference type="Proteomes" id="UP001597119">
    <property type="component" value="Unassembled WGS sequence"/>
</dbReference>
<dbReference type="CDD" id="cd20702">
    <property type="entry name" value="PoNe"/>
    <property type="match status" value="1"/>
</dbReference>
<dbReference type="RefSeq" id="WP_247376246.1">
    <property type="nucleotide sequence ID" value="NZ_JALLGV010000002.1"/>
</dbReference>
<feature type="compositionally biased region" description="Basic and acidic residues" evidence="5">
    <location>
        <begin position="549"/>
        <end position="564"/>
    </location>
</feature>
<sequence length="2030" mass="218812">MRHSYTLIVICTVVMLVTAPVTPVVGYSGPEVGENGNLEGTQTPFGQNIVNPGKPDTIGGLQSGNATVTPIDPGYIGPDLFNGETTPSGTTPYEHLTQAQTVIQSINSSDRQDVDRALERALNRLNDSSDGFHGEWRRTEKKHFLRDAQAVTSLAHVSKRSSAEQQVSNATAMILAADRASARVAIRDVERTFQLSDVEVSPKASNALAAAQRAEQRANETLAKASNKHSKQQLRSRAQAVRAYGQAWHHAQRALTATARTTPPNVTIRTRADIPSEEPGIHRNILGTVESVRPVENVSVRIDGGDPVTVPVNGTAAPGANATFGFEVDVPSNQTNITVSARMPLRSDTTTTAKNTERKPSPGKQRAGDRKKSAGKTKSNGPQQKGNPAREKQQSRERGSGANENSGSGGDVVGRDTLLLDGDYLPGEYERTVTKTDPLDPDSNSTATDNDESDNGIVDGYEDFDDDGLTTVREYTRKTDPLEIDTDGDGLPDVAEIKYDQLDPTDPDSNDNQRLDSAEDYDGDNLTTAREITFGSNPFKSDTDGDGLNDSRERQLETDPTAKDTDEDGLTDPEEVELGTDPTDPDTDGDGVIDGDETFTTTTTNETYDISVAVTGPGQQAAAVEIRNGTRLGFESGPVSDARVTPIVDLTTTREFEQAELTFEYSDSSVGNESALTVYRYNETVQYFEPVPTTVDQANDTVTATTSHFSRYTVMNATAWQNYTELQTAGEIPGTNGSADSPEPIVFQNQSSFTCQQSCDFQNETTLILGGVPSARKIIVEQNNRSIEAVPLSNGQRIETFYDYANAQINSPLPIAESDKSQLFFWSGPDGLSLVLLHDKPYDGSGGAVTMTFDDLPTSQGSWVVKDDPGDFTSETRFDWAWNYKRTDGGVFRGGLPNQTISISPAFNDAASQSPLSSGELTTWQVLTGQATDPRSISLDMDEPVTIHIPESPNTGDNPNNTTGDTGQASWEYSLTDSTDQLAIFYQTEQTDVNPNATVIATDANGNTVTKSLSIGTVGTVREYLNVSELSGDTATISIAATGVNLRSQVVPQTVSAPTSNDSDNDGIPDRVEQRLGTDPNDADTDGDGLDDGLEVGGFHTINGIITTNPTENDTDGDGLTDGQEVTQYCNDGRLSSQYGISADCPDYLPDDHYLLSGDPRKPHSDRDRLSDAEEVADASINITTTPEATRDYVTAVQNDESGYDHLTEKPLAELSNPMEAHSDEDGIIDHEEVRRGTSPKHTDTDGDGIDDAVELEEGSGATLYDADPPEIQFRSVTVEEICTVDVDVDVELSWDPVDIDGTGSCDDEWAPEYVVDYGVYDNAGLQRIELRKNGNEFESTSDSDYNLDEDYESIDKFRFNPALNLEDSLLGEKVTVYAKDENGNDRAQEFVGRNVFADTAGLIERGTDLPQATSTNIYTSLGLTSGLSYGTGQSIDGLATLAQEPGQVINGFSQLIDIAQNETLRNQVPGAIVGSVQHSQRAQNPLSAGSFNNASFAGGWYVGYIGAFVVEEAALSKGAGLIGNAARTSTTISRGLDAAGGFKVLAKAKATGLARRATVGSLKRANDVLPTQFARGRAGRALGTLDTVKSRATIEAIDRIPSERLRTIRDAAGERSTVQFAARYGKSGAKVVKSIGQTPARTLVRIQDDLRYQRMVVKAYKNDPDVTKADIGRSMRRYRTFDGATKARYTTLVADGGPRSLKAFREFSDADLQRFLDADATVADQRLFIQVAGEDTADIANSLDDTTLNAYLDRQLVTGRSSGSLVPDGGIDYPLAAQLWSGGMARRVADADVPMGSLKTNFDELRDVDVGDGTATFDITNEGVPATVRYPDDGRVYLDQAIEAEAPGLLDEYGISSLDEASSLGPNQLTNLKGDIGEEVIAPRIAREKGYEVVDVPFESGTSETGFDVVARDPNSDSDELIIIEAKYKTSSASQTVTKDGWLSSTETKGHQMDDEWIDTTIDELDAAAETSKQSQFVNELEDSPLRKELVAVQDRPKNGFTVDGGLKDIGLDIDDVDIIKLGQILDQP</sequence>